<sequence>SARSSLRDSRDSARTRTSQYLVRLLVGSVAYERHVPPQAAATQKPNRELRTGSVSRLPAQPSASEGGRGRPRAPAGARAGPARSQASAFSAPGAGGSAEHPFPQQARSCPPGRKLRLPAGLAPPSTRLKLKGQPGSRNASPSPAGICLGPPCGWGQQWAGSSPGRSHLPGRDFTSFAPASERVLEGTGFVHSGEGLCYPAAKRSRVDELKVDTRSHRVGPEGNPGSLRITCHPEAPVTPCPRTPCQIESSSTKLPRRRDLWQSSFFRSFCS</sequence>
<dbReference type="AlphaFoldDB" id="M3XY87"/>
<accession>M3XY87</accession>
<name>M3XY87_MUSPF</name>
<dbReference type="Ensembl" id="ENSMPUT00000004111.1">
    <property type="protein sequence ID" value="ENSMPUP00000004038.1"/>
    <property type="gene ID" value="ENSMPUG00000004072.1"/>
</dbReference>
<feature type="region of interest" description="Disordered" evidence="1">
    <location>
        <begin position="35"/>
        <end position="144"/>
    </location>
</feature>
<dbReference type="InParanoid" id="M3XY87"/>
<feature type="compositionally biased region" description="Low complexity" evidence="1">
    <location>
        <begin position="72"/>
        <end position="92"/>
    </location>
</feature>
<proteinExistence type="predicted"/>
<dbReference type="HOGENOM" id="CLU_1028732_0_0_1"/>
<protein>
    <submittedName>
        <fullName evidence="2">Uncharacterized protein</fullName>
    </submittedName>
</protein>
<dbReference type="EMBL" id="AEYP01064267">
    <property type="status" value="NOT_ANNOTATED_CDS"/>
    <property type="molecule type" value="Genomic_DNA"/>
</dbReference>
<reference evidence="2" key="1">
    <citation type="submission" date="2024-06" db="UniProtKB">
        <authorList>
            <consortium name="Ensembl"/>
        </authorList>
    </citation>
    <scope>IDENTIFICATION</scope>
</reference>
<evidence type="ECO:0000313" key="2">
    <source>
        <dbReference type="Ensembl" id="ENSMPUP00000004038.1"/>
    </source>
</evidence>
<evidence type="ECO:0000256" key="1">
    <source>
        <dbReference type="SAM" id="MobiDB-lite"/>
    </source>
</evidence>
<organism evidence="2">
    <name type="scientific">Mustela putorius furo</name>
    <name type="common">European domestic ferret</name>
    <name type="synonym">Mustela furo</name>
    <dbReference type="NCBI Taxonomy" id="9669"/>
    <lineage>
        <taxon>Eukaryota</taxon>
        <taxon>Metazoa</taxon>
        <taxon>Chordata</taxon>
        <taxon>Craniata</taxon>
        <taxon>Vertebrata</taxon>
        <taxon>Euteleostomi</taxon>
        <taxon>Mammalia</taxon>
        <taxon>Eutheria</taxon>
        <taxon>Laurasiatheria</taxon>
        <taxon>Carnivora</taxon>
        <taxon>Caniformia</taxon>
        <taxon>Musteloidea</taxon>
        <taxon>Mustelidae</taxon>
        <taxon>Mustelinae</taxon>
        <taxon>Mustela</taxon>
    </lineage>
</organism>